<sequence>MHRYREFLTSLGWTALILAVFVIGQTIPLPNIDLSSAKKAVDHVTFLRLFANVTGSDFSNQTLFSVGMGPFMSAMIIWQAIQAVGDEFIGHLSPHQVSIGKYGITLLLAIAQSFQLVYLVRDSLKHFYLPGTTYDLTFVGSMVILIAGAMFVAWLANLNAAIGIGSSVALIIPGIVRGIPNNLMHGFGDAETVTIKLTPTSITIAVILAAIFLVFSVVTNAAELRLPVERPMLDREHSNSYLPIKFLTSAGMPFMFSSSLFMLPRYFINQATGPKTPLQHFIATWFSYRTVQGIIMYAVVLLVLNYAFGYINLQPTQQAKTLKESDDYLLGVYPGDATEAKIMQHFNRLTFLSNFVMLFIGVGPLLVGLFYPAATNYSLFLGSMMILAGMSIGVTDQIHGLLTKNRYRIFD</sequence>
<evidence type="ECO:0000256" key="1">
    <source>
        <dbReference type="RuleBase" id="RU004349"/>
    </source>
</evidence>
<dbReference type="EMBL" id="AZDT01000036">
    <property type="protein sequence ID" value="KRK75523.1"/>
    <property type="molecule type" value="Genomic_DNA"/>
</dbReference>
<keyword evidence="2" id="KW-0472">Membrane</keyword>
<dbReference type="PANTHER" id="PTHR10906">
    <property type="entry name" value="SECY/SEC61-ALPHA FAMILY MEMBER"/>
    <property type="match status" value="1"/>
</dbReference>
<comment type="similarity">
    <text evidence="1">Belongs to the SecY/SEC61-alpha family.</text>
</comment>
<dbReference type="InterPro" id="IPR023201">
    <property type="entry name" value="SecY_dom_sf"/>
</dbReference>
<feature type="transmembrane region" description="Helical" evidence="2">
    <location>
        <begin position="102"/>
        <end position="120"/>
    </location>
</feature>
<dbReference type="Proteomes" id="UP000051162">
    <property type="component" value="Unassembled WGS sequence"/>
</dbReference>
<dbReference type="PATRIC" id="fig|1423773.3.peg.1946"/>
<dbReference type="PRINTS" id="PR00303">
    <property type="entry name" value="SECYTRNLCASE"/>
</dbReference>
<feature type="transmembrane region" description="Helical" evidence="2">
    <location>
        <begin position="200"/>
        <end position="222"/>
    </location>
</feature>
<evidence type="ECO:0000313" key="3">
    <source>
        <dbReference type="EMBL" id="KRK75523.1"/>
    </source>
</evidence>
<dbReference type="Pfam" id="PF00344">
    <property type="entry name" value="SecY"/>
    <property type="match status" value="1"/>
</dbReference>
<feature type="transmembrane region" description="Helical" evidence="2">
    <location>
        <begin position="294"/>
        <end position="313"/>
    </location>
</feature>
<dbReference type="OrthoDB" id="2055747at2"/>
<keyword evidence="2" id="KW-0812">Transmembrane</keyword>
<evidence type="ECO:0000256" key="2">
    <source>
        <dbReference type="SAM" id="Phobius"/>
    </source>
</evidence>
<reference evidence="3 4" key="1">
    <citation type="journal article" date="2015" name="Genome Announc.">
        <title>Expanding the biotechnology potential of lactobacilli through comparative genomics of 213 strains and associated genera.</title>
        <authorList>
            <person name="Sun Z."/>
            <person name="Harris H.M."/>
            <person name="McCann A."/>
            <person name="Guo C."/>
            <person name="Argimon S."/>
            <person name="Zhang W."/>
            <person name="Yang X."/>
            <person name="Jeffery I.B."/>
            <person name="Cooney J.C."/>
            <person name="Kagawa T.F."/>
            <person name="Liu W."/>
            <person name="Song Y."/>
            <person name="Salvetti E."/>
            <person name="Wrobel A."/>
            <person name="Rasinkangas P."/>
            <person name="Parkhill J."/>
            <person name="Rea M.C."/>
            <person name="O'Sullivan O."/>
            <person name="Ritari J."/>
            <person name="Douillard F.P."/>
            <person name="Paul Ross R."/>
            <person name="Yang R."/>
            <person name="Briner A.E."/>
            <person name="Felis G.E."/>
            <person name="de Vos W.M."/>
            <person name="Barrangou R."/>
            <person name="Klaenhammer T.R."/>
            <person name="Caufield P.W."/>
            <person name="Cui Y."/>
            <person name="Zhang H."/>
            <person name="O'Toole P.W."/>
        </authorList>
    </citation>
    <scope>NUCLEOTIDE SEQUENCE [LARGE SCALE GENOMIC DNA]</scope>
    <source>
        <strain evidence="3 4">DSM 19117</strain>
    </source>
</reference>
<feature type="transmembrane region" description="Helical" evidence="2">
    <location>
        <begin position="161"/>
        <end position="180"/>
    </location>
</feature>
<feature type="transmembrane region" description="Helical" evidence="2">
    <location>
        <begin position="132"/>
        <end position="154"/>
    </location>
</feature>
<feature type="transmembrane region" description="Helical" evidence="2">
    <location>
        <begin position="351"/>
        <end position="371"/>
    </location>
</feature>
<dbReference type="PIRSF" id="PIRSF004557">
    <property type="entry name" value="SecY"/>
    <property type="match status" value="1"/>
</dbReference>
<organism evidence="3 4">
    <name type="scientific">Levilactobacillus namurensis DSM 19117</name>
    <dbReference type="NCBI Taxonomy" id="1423773"/>
    <lineage>
        <taxon>Bacteria</taxon>
        <taxon>Bacillati</taxon>
        <taxon>Bacillota</taxon>
        <taxon>Bacilli</taxon>
        <taxon>Lactobacillales</taxon>
        <taxon>Lactobacillaceae</taxon>
        <taxon>Levilactobacillus</taxon>
    </lineage>
</organism>
<dbReference type="AlphaFoldDB" id="A0A0R1K231"/>
<dbReference type="Gene3D" id="1.10.3370.10">
    <property type="entry name" value="SecY subunit domain"/>
    <property type="match status" value="1"/>
</dbReference>
<dbReference type="SUPFAM" id="SSF103491">
    <property type="entry name" value="Preprotein translocase SecY subunit"/>
    <property type="match status" value="1"/>
</dbReference>
<keyword evidence="4" id="KW-1185">Reference proteome</keyword>
<dbReference type="GeneID" id="84782362"/>
<dbReference type="RefSeq" id="WP_056944326.1">
    <property type="nucleotide sequence ID" value="NZ_AZDT01000036.1"/>
</dbReference>
<name>A0A0R1K231_9LACO</name>
<feature type="transmembrane region" description="Helical" evidence="2">
    <location>
        <begin position="242"/>
        <end position="263"/>
    </location>
</feature>
<feature type="transmembrane region" description="Helical" evidence="2">
    <location>
        <begin position="377"/>
        <end position="398"/>
    </location>
</feature>
<gene>
    <name evidence="3" type="ORF">FD30_GL001901</name>
</gene>
<keyword evidence="2" id="KW-1133">Transmembrane helix</keyword>
<accession>A0A0R1K231</accession>
<feature type="transmembrane region" description="Helical" evidence="2">
    <location>
        <begin position="62"/>
        <end position="81"/>
    </location>
</feature>
<dbReference type="InterPro" id="IPR002208">
    <property type="entry name" value="SecY/SEC61-alpha"/>
</dbReference>
<proteinExistence type="inferred from homology"/>
<dbReference type="GO" id="GO:0015031">
    <property type="term" value="P:protein transport"/>
    <property type="evidence" value="ECO:0007669"/>
    <property type="project" value="InterPro"/>
</dbReference>
<dbReference type="STRING" id="1423773.FD30_GL001901"/>
<comment type="caution">
    <text evidence="3">The sequence shown here is derived from an EMBL/GenBank/DDBJ whole genome shotgun (WGS) entry which is preliminary data.</text>
</comment>
<evidence type="ECO:0000313" key="4">
    <source>
        <dbReference type="Proteomes" id="UP000051162"/>
    </source>
</evidence>
<feature type="transmembrane region" description="Helical" evidence="2">
    <location>
        <begin position="7"/>
        <end position="27"/>
    </location>
</feature>
<dbReference type="GO" id="GO:0016020">
    <property type="term" value="C:membrane"/>
    <property type="evidence" value="ECO:0007669"/>
    <property type="project" value="InterPro"/>
</dbReference>
<protein>
    <submittedName>
        <fullName evidence="3">Preprotein translocase subunit SecY</fullName>
    </submittedName>
</protein>